<dbReference type="GO" id="GO:0005840">
    <property type="term" value="C:ribosome"/>
    <property type="evidence" value="ECO:0007669"/>
    <property type="project" value="UniProtKB-KW"/>
</dbReference>
<dbReference type="InterPro" id="IPR013815">
    <property type="entry name" value="ATP_grasp_subdomain_1"/>
</dbReference>
<dbReference type="STRING" id="37658.SAMN05661086_02424"/>
<accession>A0A1I6KHH2</accession>
<evidence type="ECO:0000256" key="4">
    <source>
        <dbReference type="PROSITE-ProRule" id="PRU00409"/>
    </source>
</evidence>
<dbReference type="Gene3D" id="3.30.1490.20">
    <property type="entry name" value="ATP-grasp fold, A domain"/>
    <property type="match status" value="1"/>
</dbReference>
<keyword evidence="6" id="KW-0687">Ribonucleoprotein</keyword>
<dbReference type="EMBL" id="FOYZ01000009">
    <property type="protein sequence ID" value="SFR90685.1"/>
    <property type="molecule type" value="Genomic_DNA"/>
</dbReference>
<dbReference type="PROSITE" id="PS50975">
    <property type="entry name" value="ATP_GRASP"/>
    <property type="match status" value="1"/>
</dbReference>
<keyword evidence="7" id="KW-1185">Reference proteome</keyword>
<evidence type="ECO:0000313" key="7">
    <source>
        <dbReference type="Proteomes" id="UP000199659"/>
    </source>
</evidence>
<dbReference type="GO" id="GO:0005524">
    <property type="term" value="F:ATP binding"/>
    <property type="evidence" value="ECO:0007669"/>
    <property type="project" value="UniProtKB-UniRule"/>
</dbReference>
<organism evidence="6 7">
    <name type="scientific">Anaeromicropila populeti</name>
    <dbReference type="NCBI Taxonomy" id="37658"/>
    <lineage>
        <taxon>Bacteria</taxon>
        <taxon>Bacillati</taxon>
        <taxon>Bacillota</taxon>
        <taxon>Clostridia</taxon>
        <taxon>Lachnospirales</taxon>
        <taxon>Lachnospiraceae</taxon>
        <taxon>Anaeromicropila</taxon>
    </lineage>
</organism>
<dbReference type="RefSeq" id="WP_092561127.1">
    <property type="nucleotide sequence ID" value="NZ_FOYZ01000009.1"/>
</dbReference>
<evidence type="ECO:0000256" key="3">
    <source>
        <dbReference type="ARBA" id="ARBA00022840"/>
    </source>
</evidence>
<keyword evidence="2 4" id="KW-0547">Nucleotide-binding</keyword>
<dbReference type="SUPFAM" id="SSF56059">
    <property type="entry name" value="Glutathione synthetase ATP-binding domain-like"/>
    <property type="match status" value="1"/>
</dbReference>
<name>A0A1I6KHH2_9FIRM</name>
<sequence>MKGLLVTNGFLHSGKFSEIYEWLLNAAKKKGIQLVHVTNSQLLFCLGNLDKEEVLKDCEFVLFWDKDVKLAYALENRGLKLFNKPQAIACCDDKAMTHLVLEKYRLPMPKTIIGPMTYENIGYSNLDFLEQVENKLGFPVVVKECFGSFGQQVYLAESHQMLIELVKKIGVKPMLFQEFIKESAGRDVRLQVVGGNVITAMYRYSVQGDFRANVSNGGKMKPYEPSETEKNLAIRSCKALGVDFAGVDLLFGKDNLPLICEINSNAHFKNIYDCTGVNTADAIMDYIYQECRL</sequence>
<dbReference type="GO" id="GO:0016879">
    <property type="term" value="F:ligase activity, forming carbon-nitrogen bonds"/>
    <property type="evidence" value="ECO:0007669"/>
    <property type="project" value="TreeGrafter"/>
</dbReference>
<gene>
    <name evidence="6" type="ORF">SAMN05661086_02424</name>
</gene>
<keyword evidence="3 4" id="KW-0067">ATP-binding</keyword>
<keyword evidence="1" id="KW-0479">Metal-binding</keyword>
<evidence type="ECO:0000256" key="2">
    <source>
        <dbReference type="ARBA" id="ARBA00022741"/>
    </source>
</evidence>
<dbReference type="InterPro" id="IPR011761">
    <property type="entry name" value="ATP-grasp"/>
</dbReference>
<evidence type="ECO:0000313" key="6">
    <source>
        <dbReference type="EMBL" id="SFR90685.1"/>
    </source>
</evidence>
<keyword evidence="6" id="KW-0689">Ribosomal protein</keyword>
<dbReference type="InterPro" id="IPR004666">
    <property type="entry name" value="Rp_bS6_RimK/Lys_biosynth_LsyX"/>
</dbReference>
<evidence type="ECO:0000259" key="5">
    <source>
        <dbReference type="PROSITE" id="PS50975"/>
    </source>
</evidence>
<proteinExistence type="predicted"/>
<dbReference type="Proteomes" id="UP000199659">
    <property type="component" value="Unassembled WGS sequence"/>
</dbReference>
<reference evidence="6 7" key="1">
    <citation type="submission" date="2016-10" db="EMBL/GenBank/DDBJ databases">
        <authorList>
            <person name="de Groot N.N."/>
        </authorList>
    </citation>
    <scope>NUCLEOTIDE SEQUENCE [LARGE SCALE GENOMIC DNA]</scope>
    <source>
        <strain evidence="6 7">743A</strain>
    </source>
</reference>
<protein>
    <submittedName>
        <fullName evidence="6">Ribosomal protein S6--L-glutamate ligase</fullName>
    </submittedName>
</protein>
<feature type="domain" description="ATP-grasp" evidence="5">
    <location>
        <begin position="98"/>
        <end position="288"/>
    </location>
</feature>
<dbReference type="Pfam" id="PF08443">
    <property type="entry name" value="RimK"/>
    <property type="match status" value="1"/>
</dbReference>
<dbReference type="OrthoDB" id="9786585at2"/>
<dbReference type="Gene3D" id="3.30.470.20">
    <property type="entry name" value="ATP-grasp fold, B domain"/>
    <property type="match status" value="1"/>
</dbReference>
<dbReference type="AlphaFoldDB" id="A0A1I6KHH2"/>
<evidence type="ECO:0000256" key="1">
    <source>
        <dbReference type="ARBA" id="ARBA00022723"/>
    </source>
</evidence>
<keyword evidence="6" id="KW-0436">Ligase</keyword>
<dbReference type="PANTHER" id="PTHR21621">
    <property type="entry name" value="RIBOSOMAL PROTEIN S6 MODIFICATION PROTEIN"/>
    <property type="match status" value="1"/>
</dbReference>
<dbReference type="PANTHER" id="PTHR21621:SF0">
    <property type="entry name" value="BETA-CITRYLGLUTAMATE SYNTHASE B-RELATED"/>
    <property type="match status" value="1"/>
</dbReference>
<dbReference type="GO" id="GO:0046872">
    <property type="term" value="F:metal ion binding"/>
    <property type="evidence" value="ECO:0007669"/>
    <property type="project" value="UniProtKB-KW"/>
</dbReference>
<dbReference type="GO" id="GO:0005737">
    <property type="term" value="C:cytoplasm"/>
    <property type="evidence" value="ECO:0007669"/>
    <property type="project" value="TreeGrafter"/>
</dbReference>
<dbReference type="Gene3D" id="3.40.50.20">
    <property type="match status" value="1"/>
</dbReference>
<dbReference type="InterPro" id="IPR013651">
    <property type="entry name" value="ATP-grasp_RimK-type"/>
</dbReference>
<dbReference type="NCBIfam" id="TIGR00768">
    <property type="entry name" value="rimK_fam"/>
    <property type="match status" value="1"/>
</dbReference>